<dbReference type="InterPro" id="IPR013154">
    <property type="entry name" value="ADH-like_N"/>
</dbReference>
<organism evidence="2 3">
    <name type="scientific">Moniliophthora roreri (strain MCA 2997)</name>
    <name type="common">Cocoa frosty pod rot fungus</name>
    <name type="synonym">Crinipellis roreri</name>
    <dbReference type="NCBI Taxonomy" id="1381753"/>
    <lineage>
        <taxon>Eukaryota</taxon>
        <taxon>Fungi</taxon>
        <taxon>Dikarya</taxon>
        <taxon>Basidiomycota</taxon>
        <taxon>Agaricomycotina</taxon>
        <taxon>Agaricomycetes</taxon>
        <taxon>Agaricomycetidae</taxon>
        <taxon>Agaricales</taxon>
        <taxon>Marasmiineae</taxon>
        <taxon>Marasmiaceae</taxon>
        <taxon>Moniliophthora</taxon>
    </lineage>
</organism>
<feature type="domain" description="Alcohol dehydrogenase-like N-terminal" evidence="1">
    <location>
        <begin position="102"/>
        <end position="177"/>
    </location>
</feature>
<dbReference type="OrthoDB" id="10257049at2759"/>
<reference evidence="2 3" key="1">
    <citation type="journal article" date="2014" name="BMC Genomics">
        <title>Genome and secretome analysis of the hemibiotrophic fungal pathogen, Moniliophthora roreri, which causes frosty pod rot disease of cacao: mechanisms of the biotrophic and necrotrophic phases.</title>
        <authorList>
            <person name="Meinhardt L.W."/>
            <person name="Costa G.G.L."/>
            <person name="Thomazella D.P.T."/>
            <person name="Teixeira P.J.P.L."/>
            <person name="Carazzolle M.F."/>
            <person name="Schuster S.C."/>
            <person name="Carlson J.E."/>
            <person name="Guiltinan M.J."/>
            <person name="Mieczkowski P."/>
            <person name="Farmer A."/>
            <person name="Ramaraj T."/>
            <person name="Crozier J."/>
            <person name="Davis R.E."/>
            <person name="Shao J."/>
            <person name="Melnick R.L."/>
            <person name="Pereira G.A.G."/>
            <person name="Bailey B.A."/>
        </authorList>
    </citation>
    <scope>NUCLEOTIDE SEQUENCE [LARGE SCALE GENOMIC DNA]</scope>
    <source>
        <strain evidence="2 3">MCA 2997</strain>
    </source>
</reference>
<name>V2WBX6_MONRO</name>
<protein>
    <submittedName>
        <fullName evidence="2">Zinc-binding oxidoreductase</fullName>
    </submittedName>
</protein>
<dbReference type="SUPFAM" id="SSF50129">
    <property type="entry name" value="GroES-like"/>
    <property type="match status" value="1"/>
</dbReference>
<dbReference type="Gene3D" id="3.90.180.10">
    <property type="entry name" value="Medium-chain alcohol dehydrogenases, catalytic domain"/>
    <property type="match status" value="1"/>
</dbReference>
<evidence type="ECO:0000259" key="1">
    <source>
        <dbReference type="Pfam" id="PF08240"/>
    </source>
</evidence>
<dbReference type="InterPro" id="IPR011032">
    <property type="entry name" value="GroES-like_sf"/>
</dbReference>
<keyword evidence="3" id="KW-1185">Reference proteome</keyword>
<dbReference type="Proteomes" id="UP000017559">
    <property type="component" value="Unassembled WGS sequence"/>
</dbReference>
<evidence type="ECO:0000313" key="3">
    <source>
        <dbReference type="Proteomes" id="UP000017559"/>
    </source>
</evidence>
<sequence>MPSILKEKTPQYPARCPIPTLDDDRLFFIVDSAQQCLAHSCSFLHSPKDILQALITAPENTAVVTQIPFQSLVRGEIRSVPPLAHEPLLTFFCTKVRSIALLNPVDALYVTHPADKPSRVIGNDIAGAVDKLGDGVSRRSVGDRVASFVQGAMTGINRPGDFSEYVILVKEHLATSIPSQVSFDEAATVPLCA</sequence>
<dbReference type="GO" id="GO:0016651">
    <property type="term" value="F:oxidoreductase activity, acting on NAD(P)H"/>
    <property type="evidence" value="ECO:0007669"/>
    <property type="project" value="InterPro"/>
</dbReference>
<dbReference type="HOGENOM" id="CLU_1409128_0_0_1"/>
<proteinExistence type="predicted"/>
<comment type="caution">
    <text evidence="2">The sequence shown here is derived from an EMBL/GenBank/DDBJ whole genome shotgun (WGS) entry which is preliminary data.</text>
</comment>
<dbReference type="InterPro" id="IPR047122">
    <property type="entry name" value="Trans-enoyl_RdTase-like"/>
</dbReference>
<dbReference type="KEGG" id="mrr:Moror_10219"/>
<accession>V2WBX6</accession>
<dbReference type="PANTHER" id="PTHR45348">
    <property type="entry name" value="HYPOTHETICAL OXIDOREDUCTASE (EUROFUNG)"/>
    <property type="match status" value="1"/>
</dbReference>
<dbReference type="EMBL" id="AWSO01001324">
    <property type="protein sequence ID" value="ESK84323.1"/>
    <property type="molecule type" value="Genomic_DNA"/>
</dbReference>
<evidence type="ECO:0000313" key="2">
    <source>
        <dbReference type="EMBL" id="ESK84323.1"/>
    </source>
</evidence>
<dbReference type="AlphaFoldDB" id="V2WBX6"/>
<dbReference type="Pfam" id="PF08240">
    <property type="entry name" value="ADH_N"/>
    <property type="match status" value="1"/>
</dbReference>
<gene>
    <name evidence="2" type="ORF">Moror_10219</name>
</gene>